<evidence type="ECO:0000256" key="5">
    <source>
        <dbReference type="ARBA" id="ARBA00022807"/>
    </source>
</evidence>
<evidence type="ECO:0000313" key="6">
    <source>
        <dbReference type="EMBL" id="UYV62155.1"/>
    </source>
</evidence>
<dbReference type="EMBL" id="CP092863">
    <property type="protein sequence ID" value="UYV62155.1"/>
    <property type="molecule type" value="Genomic_DNA"/>
</dbReference>
<dbReference type="Proteomes" id="UP001235939">
    <property type="component" value="Chromosome 01"/>
</dbReference>
<dbReference type="SUPFAM" id="SSF53182">
    <property type="entry name" value="Pyrrolidone carboxyl peptidase (pyroglutamate aminopeptidase)"/>
    <property type="match status" value="2"/>
</dbReference>
<evidence type="ECO:0000256" key="1">
    <source>
        <dbReference type="ARBA" id="ARBA00006641"/>
    </source>
</evidence>
<dbReference type="InterPro" id="IPR000816">
    <property type="entry name" value="Peptidase_C15"/>
</dbReference>
<evidence type="ECO:0000256" key="3">
    <source>
        <dbReference type="ARBA" id="ARBA00022670"/>
    </source>
</evidence>
<keyword evidence="2" id="KW-0963">Cytoplasm</keyword>
<sequence>MQLTILCGLKSYAKCLTLEKLAHNGGYNYYDEEDCLPPNNECIPGGPNEIWNSLDLDKVAESINQDSSLVPVELSEDAGRYLCEYTYYTGIYQDPHTIFVHVPPLNNPYSLEDLTKTLRQIAIACLKSIKTPSAKSKNTKSKYLMSLNLPEFGDIHLLLYADDIAIIGFEPFRKMPTNPSWQVVEILGKEGVDDSIKLVTQEVPVCYAKVSSILPQLLEQHKPQVVVLCGFSHMATTLVLEKVAHNQGYCTKDSEGCLPPDGECCHNGDCKLCSPLDLNMVADSINQDSSLVPVILSQDAGRYLCEFIYYTVLKQGYPAVFVHVPPLDGPYSLEALAKTLRKIVQACVRSVKSPTS</sequence>
<dbReference type="InterPro" id="IPR036440">
    <property type="entry name" value="Peptidase_C15-like_sf"/>
</dbReference>
<dbReference type="PRINTS" id="PR00706">
    <property type="entry name" value="PYROGLUPTASE"/>
</dbReference>
<keyword evidence="5" id="KW-0788">Thiol protease</keyword>
<evidence type="ECO:0000256" key="4">
    <source>
        <dbReference type="ARBA" id="ARBA00022801"/>
    </source>
</evidence>
<dbReference type="InterPro" id="IPR016125">
    <property type="entry name" value="Peptidase_C15-like"/>
</dbReference>
<proteinExistence type="inferred from homology"/>
<keyword evidence="7" id="KW-1185">Reference proteome</keyword>
<dbReference type="PANTHER" id="PTHR23402:SF1">
    <property type="entry name" value="PYROGLUTAMYL-PEPTIDASE I"/>
    <property type="match status" value="1"/>
</dbReference>
<organism evidence="6 7">
    <name type="scientific">Cordylochernes scorpioides</name>
    <dbReference type="NCBI Taxonomy" id="51811"/>
    <lineage>
        <taxon>Eukaryota</taxon>
        <taxon>Metazoa</taxon>
        <taxon>Ecdysozoa</taxon>
        <taxon>Arthropoda</taxon>
        <taxon>Chelicerata</taxon>
        <taxon>Arachnida</taxon>
        <taxon>Pseudoscorpiones</taxon>
        <taxon>Cheliferoidea</taxon>
        <taxon>Chernetidae</taxon>
        <taxon>Cordylochernes</taxon>
    </lineage>
</organism>
<protein>
    <submittedName>
        <fullName evidence="6">PGPEP1</fullName>
    </submittedName>
</protein>
<keyword evidence="3" id="KW-0645">Protease</keyword>
<reference evidence="6 7" key="1">
    <citation type="submission" date="2022-01" db="EMBL/GenBank/DDBJ databases">
        <title>A chromosomal length assembly of Cordylochernes scorpioides.</title>
        <authorList>
            <person name="Zeh D."/>
            <person name="Zeh J."/>
        </authorList>
    </citation>
    <scope>NUCLEOTIDE SEQUENCE [LARGE SCALE GENOMIC DNA]</scope>
    <source>
        <strain evidence="6">IN4F17</strain>
        <tissue evidence="6">Whole Body</tissue>
    </source>
</reference>
<name>A0ABY6K0T3_9ARAC</name>
<evidence type="ECO:0000313" key="7">
    <source>
        <dbReference type="Proteomes" id="UP001235939"/>
    </source>
</evidence>
<dbReference type="Pfam" id="PF01470">
    <property type="entry name" value="Peptidase_C15"/>
    <property type="match status" value="2"/>
</dbReference>
<dbReference type="Gene3D" id="3.40.630.20">
    <property type="entry name" value="Peptidase C15, pyroglutamyl peptidase I-like"/>
    <property type="match status" value="2"/>
</dbReference>
<accession>A0ABY6K0T3</accession>
<keyword evidence="4" id="KW-0378">Hydrolase</keyword>
<dbReference type="PANTHER" id="PTHR23402">
    <property type="entry name" value="PROTEASE FAMILY C15 PYROGLUTAMYL-PEPTIDASE I-RELATED"/>
    <property type="match status" value="1"/>
</dbReference>
<gene>
    <name evidence="6" type="ORF">LAZ67_1008036</name>
</gene>
<comment type="similarity">
    <text evidence="1">Belongs to the peptidase C15 family.</text>
</comment>
<evidence type="ECO:0000256" key="2">
    <source>
        <dbReference type="ARBA" id="ARBA00022490"/>
    </source>
</evidence>